<dbReference type="AlphaFoldDB" id="A0A4S8NZC5"/>
<evidence type="ECO:0000313" key="1">
    <source>
        <dbReference type="EMBL" id="THV22281.1"/>
    </source>
</evidence>
<dbReference type="Proteomes" id="UP000308828">
    <property type="component" value="Unassembled WGS sequence"/>
</dbReference>
<proteinExistence type="predicted"/>
<organism evidence="1 2">
    <name type="scientific">Peteryoungia ipomoeae</name>
    <dbReference type="NCBI Taxonomy" id="1210932"/>
    <lineage>
        <taxon>Bacteria</taxon>
        <taxon>Pseudomonadati</taxon>
        <taxon>Pseudomonadota</taxon>
        <taxon>Alphaproteobacteria</taxon>
        <taxon>Hyphomicrobiales</taxon>
        <taxon>Rhizobiaceae</taxon>
        <taxon>Peteryoungia</taxon>
    </lineage>
</organism>
<dbReference type="RefSeq" id="WP_136599053.1">
    <property type="nucleotide sequence ID" value="NZ_STGV01000004.1"/>
</dbReference>
<sequence length="240" mass="26801">MSAINSNAVAFLFAYVRKMPKTMKELNQLKELRAQSALLLRFAKARGLETPVRRPAVTTYRSAVFTRNADFRRAVAEARTASAVIWVADLGQLFRMATALNTTKIMEDLDKLDLDLVDCTSGKKWTEFSAPERLMLMQEAASRKISSAISMSTRKGQAPELQSALKGALSNKAKADQHATQLRPVIEELKATLQPGESLTPAKLMRHLNEQGIQPARGAKWSYNGCKNLLHRLHLHLHIH</sequence>
<reference evidence="1 2" key="1">
    <citation type="submission" date="2019-04" db="EMBL/GenBank/DDBJ databases">
        <title>Genome sequence of strain shin9-1.</title>
        <authorList>
            <person name="Gao J."/>
            <person name="Sun J."/>
        </authorList>
    </citation>
    <scope>NUCLEOTIDE SEQUENCE [LARGE SCALE GENOMIC DNA]</scope>
    <source>
        <strain evidence="2">shin9-1</strain>
    </source>
</reference>
<protein>
    <recommendedName>
        <fullName evidence="3">Resolvase/invertase-type recombinase catalytic domain-containing protein</fullName>
    </recommendedName>
</protein>
<evidence type="ECO:0000313" key="2">
    <source>
        <dbReference type="Proteomes" id="UP000308828"/>
    </source>
</evidence>
<evidence type="ECO:0008006" key="3">
    <source>
        <dbReference type="Google" id="ProtNLM"/>
    </source>
</evidence>
<name>A0A4S8NZC5_9HYPH</name>
<gene>
    <name evidence="1" type="ORF">FAA97_13395</name>
</gene>
<comment type="caution">
    <text evidence="1">The sequence shown here is derived from an EMBL/GenBank/DDBJ whole genome shotgun (WGS) entry which is preliminary data.</text>
</comment>
<dbReference type="EMBL" id="STGV01000004">
    <property type="protein sequence ID" value="THV22281.1"/>
    <property type="molecule type" value="Genomic_DNA"/>
</dbReference>
<keyword evidence="2" id="KW-1185">Reference proteome</keyword>
<dbReference type="OrthoDB" id="2290206at2"/>
<accession>A0A4S8NZC5</accession>